<feature type="chain" id="PRO_5043920828" evidence="1">
    <location>
        <begin position="19"/>
        <end position="220"/>
    </location>
</feature>
<comment type="caution">
    <text evidence="2">The sequence shown here is derived from an EMBL/GenBank/DDBJ whole genome shotgun (WGS) entry which is preliminary data.</text>
</comment>
<evidence type="ECO:0000313" key="2">
    <source>
        <dbReference type="EMBL" id="CAL4175708.1"/>
    </source>
</evidence>
<keyword evidence="3" id="KW-1185">Reference proteome</keyword>
<keyword evidence="1" id="KW-0732">Signal</keyword>
<name>A0AAV2SBG9_MEGNR</name>
<feature type="non-terminal residue" evidence="2">
    <location>
        <position position="220"/>
    </location>
</feature>
<dbReference type="Proteomes" id="UP001497623">
    <property type="component" value="Unassembled WGS sequence"/>
</dbReference>
<gene>
    <name evidence="2" type="ORF">MNOR_LOCUS34668</name>
</gene>
<dbReference type="EMBL" id="CAXKWB010054347">
    <property type="protein sequence ID" value="CAL4175708.1"/>
    <property type="molecule type" value="Genomic_DNA"/>
</dbReference>
<dbReference type="AlphaFoldDB" id="A0AAV2SBG9"/>
<sequence>MKWLLILLHVFLFTGWSCQIAEECRCKRVVSHKIIREVNIPVTAFITNENDIRLQIAFENKDEAYYMDFISVKRESHEITRRRNLDFSQTKLVNSVSQMPLGWVNMNITLNKHAIHIIPYIEKIITDFPMQEIIISANYMTSCTQGTPFWNIVRNQSVVVPISGLSRSRLSVSSLKEFSPLISLNGDKFNFTLELKKVLKTSSLKLAADIYYFIIENDQT</sequence>
<proteinExistence type="predicted"/>
<reference evidence="2 3" key="1">
    <citation type="submission" date="2024-05" db="EMBL/GenBank/DDBJ databases">
        <authorList>
            <person name="Wallberg A."/>
        </authorList>
    </citation>
    <scope>NUCLEOTIDE SEQUENCE [LARGE SCALE GENOMIC DNA]</scope>
</reference>
<protein>
    <submittedName>
        <fullName evidence="2">Uncharacterized protein</fullName>
    </submittedName>
</protein>
<evidence type="ECO:0000313" key="3">
    <source>
        <dbReference type="Proteomes" id="UP001497623"/>
    </source>
</evidence>
<organism evidence="2 3">
    <name type="scientific">Meganyctiphanes norvegica</name>
    <name type="common">Northern krill</name>
    <name type="synonym">Thysanopoda norvegica</name>
    <dbReference type="NCBI Taxonomy" id="48144"/>
    <lineage>
        <taxon>Eukaryota</taxon>
        <taxon>Metazoa</taxon>
        <taxon>Ecdysozoa</taxon>
        <taxon>Arthropoda</taxon>
        <taxon>Crustacea</taxon>
        <taxon>Multicrustacea</taxon>
        <taxon>Malacostraca</taxon>
        <taxon>Eumalacostraca</taxon>
        <taxon>Eucarida</taxon>
        <taxon>Euphausiacea</taxon>
        <taxon>Euphausiidae</taxon>
        <taxon>Meganyctiphanes</taxon>
    </lineage>
</organism>
<accession>A0AAV2SBG9</accession>
<feature type="signal peptide" evidence="1">
    <location>
        <begin position="1"/>
        <end position="18"/>
    </location>
</feature>
<evidence type="ECO:0000256" key="1">
    <source>
        <dbReference type="SAM" id="SignalP"/>
    </source>
</evidence>